<feature type="domain" description="Ubiquitin-activating enzyme E1 C-terminal" evidence="11">
    <location>
        <begin position="933"/>
        <end position="1058"/>
    </location>
</feature>
<evidence type="ECO:0000256" key="10">
    <source>
        <dbReference type="SAM" id="MobiDB-lite"/>
    </source>
</evidence>
<dbReference type="InterPro" id="IPR019572">
    <property type="entry name" value="UBA_E1_SCCH"/>
</dbReference>
<dbReference type="OrthoDB" id="10252231at2759"/>
<comment type="similarity">
    <text evidence="3">Belongs to the ubiquitin-activating E1 family.</text>
</comment>
<evidence type="ECO:0000256" key="1">
    <source>
        <dbReference type="ARBA" id="ARBA00000488"/>
    </source>
</evidence>
<dbReference type="GO" id="GO:0005737">
    <property type="term" value="C:cytoplasm"/>
    <property type="evidence" value="ECO:0007669"/>
    <property type="project" value="TreeGrafter"/>
</dbReference>
<dbReference type="FunFam" id="2.40.30.180:FF:000001">
    <property type="entry name" value="ubiquitin-like modifier-activating enzyme 1"/>
    <property type="match status" value="1"/>
</dbReference>
<dbReference type="FunFam" id="3.10.290.60:FF:000002">
    <property type="entry name" value="Ubiquitin-like modifier-activating enzyme 1"/>
    <property type="match status" value="1"/>
</dbReference>
<dbReference type="CTD" id="20322666"/>
<dbReference type="InterPro" id="IPR000011">
    <property type="entry name" value="UBQ/SUMO-activ_enz_E1-like"/>
</dbReference>
<evidence type="ECO:0000256" key="6">
    <source>
        <dbReference type="ARBA" id="ARBA00022741"/>
    </source>
</evidence>
<dbReference type="PRINTS" id="PR01849">
    <property type="entry name" value="UBIQUITINACT"/>
</dbReference>
<comment type="pathway">
    <text evidence="2">Protein modification; protein ubiquitination.</text>
</comment>
<dbReference type="Pfam" id="PF10585">
    <property type="entry name" value="UBA_E1_SCCH"/>
    <property type="match status" value="1"/>
</dbReference>
<dbReference type="FunFam" id="3.40.50.720:FF:000015">
    <property type="entry name" value="Ubiquitin-activating enzyme E1 1"/>
    <property type="match status" value="1"/>
</dbReference>
<dbReference type="CDD" id="cd01491">
    <property type="entry name" value="Ube1_repeat1"/>
    <property type="match status" value="1"/>
</dbReference>
<dbReference type="GO" id="GO:0006511">
    <property type="term" value="P:ubiquitin-dependent protein catabolic process"/>
    <property type="evidence" value="ECO:0007669"/>
    <property type="project" value="TreeGrafter"/>
</dbReference>
<organism evidence="12 13">
    <name type="scientific">Opisthorchis viverrini</name>
    <name type="common">Southeast Asian liver fluke</name>
    <dbReference type="NCBI Taxonomy" id="6198"/>
    <lineage>
        <taxon>Eukaryota</taxon>
        <taxon>Metazoa</taxon>
        <taxon>Spiralia</taxon>
        <taxon>Lophotrochozoa</taxon>
        <taxon>Platyhelminthes</taxon>
        <taxon>Trematoda</taxon>
        <taxon>Digenea</taxon>
        <taxon>Opisthorchiida</taxon>
        <taxon>Opisthorchiata</taxon>
        <taxon>Opisthorchiidae</taxon>
        <taxon>Opisthorchis</taxon>
    </lineage>
</organism>
<dbReference type="Pfam" id="PF16191">
    <property type="entry name" value="E1_4HB"/>
    <property type="match status" value="1"/>
</dbReference>
<dbReference type="InterPro" id="IPR018075">
    <property type="entry name" value="UBQ-activ_enz_E1"/>
</dbReference>
<dbReference type="NCBIfam" id="TIGR01408">
    <property type="entry name" value="Ube1"/>
    <property type="match status" value="1"/>
</dbReference>
<evidence type="ECO:0000256" key="8">
    <source>
        <dbReference type="ARBA" id="ARBA00022840"/>
    </source>
</evidence>
<dbReference type="InterPro" id="IPR045886">
    <property type="entry name" value="ThiF/MoeB/HesA"/>
</dbReference>
<comment type="catalytic activity">
    <reaction evidence="1">
        <text>ATP + ubiquitin + [E1 ubiquitin-activating enzyme]-L-cysteine = AMP + diphosphate + S-ubiquitinyl-[E1 ubiquitin-activating enzyme]-L-cysteine.</text>
        <dbReference type="EC" id="6.2.1.45"/>
    </reaction>
</comment>
<keyword evidence="8" id="KW-0067">ATP-binding</keyword>
<keyword evidence="6" id="KW-0547">Nucleotide-binding</keyword>
<dbReference type="CDD" id="cd01490">
    <property type="entry name" value="Ube1_repeat2"/>
    <property type="match status" value="1"/>
</dbReference>
<dbReference type="Gene3D" id="2.40.30.180">
    <property type="entry name" value="Ubiquitin-activating enzyme E1, FCCH domain"/>
    <property type="match status" value="1"/>
</dbReference>
<dbReference type="GO" id="GO:0004839">
    <property type="term" value="F:ubiquitin activating enzyme activity"/>
    <property type="evidence" value="ECO:0007669"/>
    <property type="project" value="UniProtKB-EC"/>
</dbReference>
<dbReference type="InterPro" id="IPR018965">
    <property type="entry name" value="Ub-activating_enz_E1_C"/>
</dbReference>
<dbReference type="EMBL" id="KL596840">
    <property type="protein sequence ID" value="KER23678.1"/>
    <property type="molecule type" value="Genomic_DNA"/>
</dbReference>
<dbReference type="Proteomes" id="UP000054324">
    <property type="component" value="Unassembled WGS sequence"/>
</dbReference>
<dbReference type="KEGG" id="ovi:T265_08487"/>
<keyword evidence="5" id="KW-0436">Ligase</keyword>
<dbReference type="Gene3D" id="3.40.50.720">
    <property type="entry name" value="NAD(P)-binding Rossmann-like Domain"/>
    <property type="match status" value="1"/>
</dbReference>
<dbReference type="InterPro" id="IPR042302">
    <property type="entry name" value="E1_FCCH_sf"/>
</dbReference>
<dbReference type="Pfam" id="PF09358">
    <property type="entry name" value="E1_UFD"/>
    <property type="match status" value="1"/>
</dbReference>
<evidence type="ECO:0000313" key="13">
    <source>
        <dbReference type="Proteomes" id="UP000054324"/>
    </source>
</evidence>
<evidence type="ECO:0000256" key="9">
    <source>
        <dbReference type="ARBA" id="ARBA00030371"/>
    </source>
</evidence>
<evidence type="ECO:0000256" key="2">
    <source>
        <dbReference type="ARBA" id="ARBA00004906"/>
    </source>
</evidence>
<dbReference type="RefSeq" id="XP_009172565.1">
    <property type="nucleotide sequence ID" value="XM_009174301.1"/>
</dbReference>
<dbReference type="Gene3D" id="3.10.290.60">
    <property type="entry name" value="Ubiquitin-activating enzyme E1, UFD domain"/>
    <property type="match status" value="1"/>
</dbReference>
<dbReference type="GO" id="GO:0005524">
    <property type="term" value="F:ATP binding"/>
    <property type="evidence" value="ECO:0007669"/>
    <property type="project" value="UniProtKB-KW"/>
</dbReference>
<dbReference type="EC" id="6.2.1.45" evidence="4"/>
<name>A0A074Z9B3_OPIVI</name>
<dbReference type="FunFam" id="1.10.10.2660:FF:000001">
    <property type="entry name" value="Ubiquitin-activating enzyme E1 1"/>
    <property type="match status" value="1"/>
</dbReference>
<evidence type="ECO:0000256" key="4">
    <source>
        <dbReference type="ARBA" id="ARBA00012990"/>
    </source>
</evidence>
<gene>
    <name evidence="12" type="ORF">T265_08487</name>
</gene>
<dbReference type="InterPro" id="IPR000594">
    <property type="entry name" value="ThiF_NAD_FAD-bd"/>
</dbReference>
<dbReference type="InterPro" id="IPR042063">
    <property type="entry name" value="Ubi_acti_E1_SCCH"/>
</dbReference>
<dbReference type="Gene3D" id="1.10.10.2660">
    <property type="entry name" value="Ubiquitin-activating enzyme E1, SCCH domain"/>
    <property type="match status" value="1"/>
</dbReference>
<dbReference type="Pfam" id="PF00899">
    <property type="entry name" value="ThiF"/>
    <property type="match status" value="1"/>
</dbReference>
<dbReference type="UniPathway" id="UPA00143"/>
<sequence>MSSSPPLKRQRTSCLVDSNQHNDLSVPETFNHSNGMETNGEVEELDEGLYSRQLYVLGTEGMRRMATADILVSGLGGLGVEVAKNIILAGVRSVTLHDPDPVSWSDLSSHFFAGSDDIGHGKAEVSRHKLAELNNHVSVHVLNKPKITSEDIRKFTVVVFTQGSHETCLEIGKVCHDLGVKFVAAATSGVFGKVFCDFGAEFVVSDPTGEDPPSVMIQQIEKSKQGLVTCLEETRHDFEDGDYVTFSEVKGMTELNGCEPRKVKVIGPDAFVIGDTSTLSDYLSGGVCTKVKMPQTLTFKPYADAFSQPEFLVTDFTKFDRPSQIHLCYAALSDYAQKHKGAYPGTWNQSDAQEFIQCVRNLNASLKDTGAFVSELDEHLCSLFAYTSNGQCCPVQAVIGGFAAQEALKACTGKFKPLMQWSYFDAIECLPSSVSVAAEKCNKELVVGEGDAAPRGSRYDGQIAIFGHQFQEKLNRLKYFMVGAGAIGCELLKNFALMGVGASPSGKVTVTDMDSIERSNLNRQFLFRPWDISKMKSTVAAAAVKRMNPEMNIEAHENRVGPETEGVYDDSFFESLDGVANALDNVEARTYMDRRCVYYRKSLLESGTLGTKGNVQVVIPYLTESYSSSQDPPEKSFPACTLKNFPYLIEHTLQWARDLFEGLFAQQSQSIASYIHEPAKFIERALAGPGNQPFETLETLKANLVDKRPSKFEDCVTWARLVWQDLFANTISQLLFNFPPDHVTASGAPFWSGTKRCPHPLEFSVHDHTHLDFVVAAANLRAYVFGIPQCRNLTKIVPMILSVPVPPFKPRTGVRIDVTEAEAQSRLTVPTADAARLDDLRGALASLKNLSDTKINVVEFEKDDDTNFHMDFIVAASNLRAMCYDIQPADRLKSKLIAGKIIPAIATTTSLVAGLVCLELYKLVQGHRDLSLYKNAYVNLAAPFITFFEPLPPAKSKYFDTEFTLWDRFELEGPMTLRDFLDHFKNEYKLDVTMLSQDVSMLYAFFMPEARRKERLAMSLRQLVETVSKKRIPPHVRALVFDLCCSGANGEDVDVPYVRYLLDNNANSTSLVFVSSCTSIWLVRVQSAVLHTYFSNYAAHLAPLYLLSSPPMSDELLLQLFAVVGVRRLWTQYCLSRSDFSPFSLLGSMIVTVVFCGIPQLTDRKTRGSNPTSASLLSLSRLGQHGNFSALTPTSNIMAARNRKGATAEHLLFLVFKERLGSPSDCGQKLRKFHAWVCRVGRLAPKSTMTWCFDDGRTVNFHPYVFQRLSLDPSLPSQRVL</sequence>
<dbReference type="GeneID" id="20322666"/>
<dbReference type="FunFam" id="3.50.50.80:FF:000001">
    <property type="entry name" value="ubiquitin-like modifier-activating enzyme 1"/>
    <property type="match status" value="1"/>
</dbReference>
<dbReference type="PANTHER" id="PTHR10953:SF4">
    <property type="entry name" value="UBIQUITIN-ACTIVATING ENZYME E1 C-TERMINAL DOMAIN-CONTAINING PROTEIN"/>
    <property type="match status" value="1"/>
</dbReference>
<dbReference type="SUPFAM" id="SSF69572">
    <property type="entry name" value="Activating enzymes of the ubiquitin-like proteins"/>
    <property type="match status" value="2"/>
</dbReference>
<dbReference type="Pfam" id="PF16190">
    <property type="entry name" value="E1_FCCH"/>
    <property type="match status" value="1"/>
</dbReference>
<dbReference type="InterPro" id="IPR032420">
    <property type="entry name" value="E1_4HB"/>
</dbReference>
<protein>
    <recommendedName>
        <fullName evidence="4">E1 ubiquitin-activating enzyme</fullName>
        <ecNumber evidence="4">6.2.1.45</ecNumber>
    </recommendedName>
    <alternativeName>
        <fullName evidence="9">Ubiquitin-activating enzyme E1</fullName>
    </alternativeName>
</protein>
<keyword evidence="7" id="KW-0833">Ubl conjugation pathway</keyword>
<evidence type="ECO:0000256" key="5">
    <source>
        <dbReference type="ARBA" id="ARBA00022598"/>
    </source>
</evidence>
<reference evidence="12 13" key="1">
    <citation type="submission" date="2013-11" db="EMBL/GenBank/DDBJ databases">
        <title>Opisthorchis viverrini - life in the bile duct.</title>
        <authorList>
            <person name="Young N.D."/>
            <person name="Nagarajan N."/>
            <person name="Lin S.J."/>
            <person name="Korhonen P.K."/>
            <person name="Jex A.R."/>
            <person name="Hall R.S."/>
            <person name="Safavi-Hemami H."/>
            <person name="Kaewkong W."/>
            <person name="Bertrand D."/>
            <person name="Gao S."/>
            <person name="Seet Q."/>
            <person name="Wongkham S."/>
            <person name="Teh B.T."/>
            <person name="Wongkham C."/>
            <person name="Intapan P.M."/>
            <person name="Maleewong W."/>
            <person name="Yang X."/>
            <person name="Hu M."/>
            <person name="Wang Z."/>
            <person name="Hofmann A."/>
            <person name="Sternberg P.W."/>
            <person name="Tan P."/>
            <person name="Wang J."/>
            <person name="Gasser R.B."/>
        </authorList>
    </citation>
    <scope>NUCLEOTIDE SEQUENCE [LARGE SCALE GENOMIC DNA]</scope>
</reference>
<dbReference type="GO" id="GO:0005634">
    <property type="term" value="C:nucleus"/>
    <property type="evidence" value="ECO:0007669"/>
    <property type="project" value="TreeGrafter"/>
</dbReference>
<dbReference type="InterPro" id="IPR035985">
    <property type="entry name" value="Ubiquitin-activating_enz"/>
</dbReference>
<dbReference type="Gene3D" id="3.50.50.80">
    <property type="entry name" value="Ubiquitin-activating enzyme E1, inactive adenylation domain, subdomain 1"/>
    <property type="match status" value="1"/>
</dbReference>
<evidence type="ECO:0000256" key="3">
    <source>
        <dbReference type="ARBA" id="ARBA00005673"/>
    </source>
</evidence>
<dbReference type="PANTHER" id="PTHR10953">
    <property type="entry name" value="UBIQUITIN-ACTIVATING ENZYME E1"/>
    <property type="match status" value="1"/>
</dbReference>
<dbReference type="InterPro" id="IPR032418">
    <property type="entry name" value="E1_FCCH"/>
</dbReference>
<dbReference type="InterPro" id="IPR042449">
    <property type="entry name" value="Ub-E1_IAD_1"/>
</dbReference>
<dbReference type="STRING" id="6198.A0A074Z9B3"/>
<dbReference type="FunFam" id="3.50.50.80:FF:000002">
    <property type="entry name" value="SUMO-activating enzyme subunit 2"/>
    <property type="match status" value="1"/>
</dbReference>
<evidence type="ECO:0000259" key="11">
    <source>
        <dbReference type="SMART" id="SM00985"/>
    </source>
</evidence>
<feature type="compositionally biased region" description="Polar residues" evidence="10">
    <location>
        <begin position="12"/>
        <end position="37"/>
    </location>
</feature>
<evidence type="ECO:0000313" key="12">
    <source>
        <dbReference type="EMBL" id="KER23678.1"/>
    </source>
</evidence>
<feature type="region of interest" description="Disordered" evidence="10">
    <location>
        <begin position="1"/>
        <end position="38"/>
    </location>
</feature>
<dbReference type="Gene3D" id="3.40.50.12550">
    <property type="entry name" value="Ubiquitin-activating enzyme E1, inactive adenylation domain, subdomain 2"/>
    <property type="match status" value="1"/>
</dbReference>
<dbReference type="InterPro" id="IPR038252">
    <property type="entry name" value="UBA_E1_C_sf"/>
</dbReference>
<evidence type="ECO:0000256" key="7">
    <source>
        <dbReference type="ARBA" id="ARBA00022786"/>
    </source>
</evidence>
<dbReference type="SMART" id="SM00985">
    <property type="entry name" value="UBA_e1_C"/>
    <property type="match status" value="1"/>
</dbReference>
<accession>A0A074Z9B3</accession>
<proteinExistence type="inferred from homology"/>
<dbReference type="GO" id="GO:0006974">
    <property type="term" value="P:DNA damage response"/>
    <property type="evidence" value="ECO:0007669"/>
    <property type="project" value="TreeGrafter"/>
</dbReference>
<keyword evidence="13" id="KW-1185">Reference proteome</keyword>